<evidence type="ECO:0000313" key="2">
    <source>
        <dbReference type="EMBL" id="GHF04896.1"/>
    </source>
</evidence>
<feature type="compositionally biased region" description="Basic and acidic residues" evidence="1">
    <location>
        <begin position="46"/>
        <end position="55"/>
    </location>
</feature>
<name>A0ABQ3J6W1_9PSEU</name>
<sequence>MRTVTGTTQSRRRQEGRKTMPATEPISDNPTVLDDDTPPETVLVDDESHLIRGYD</sequence>
<feature type="region of interest" description="Disordered" evidence="1">
    <location>
        <begin position="1"/>
        <end position="55"/>
    </location>
</feature>
<reference evidence="3" key="1">
    <citation type="journal article" date="2019" name="Int. J. Syst. Evol. Microbiol.">
        <title>The Global Catalogue of Microorganisms (GCM) 10K type strain sequencing project: providing services to taxonomists for standard genome sequencing and annotation.</title>
        <authorList>
            <consortium name="The Broad Institute Genomics Platform"/>
            <consortium name="The Broad Institute Genome Sequencing Center for Infectious Disease"/>
            <person name="Wu L."/>
            <person name="Ma J."/>
        </authorList>
    </citation>
    <scope>NUCLEOTIDE SEQUENCE [LARGE SCALE GENOMIC DNA]</scope>
    <source>
        <strain evidence="3">CGMCC 4.7677</strain>
    </source>
</reference>
<gene>
    <name evidence="2" type="ORF">GCM10017786_42950</name>
</gene>
<organism evidence="2 3">
    <name type="scientific">Amycolatopsis deserti</name>
    <dbReference type="NCBI Taxonomy" id="185696"/>
    <lineage>
        <taxon>Bacteria</taxon>
        <taxon>Bacillati</taxon>
        <taxon>Actinomycetota</taxon>
        <taxon>Actinomycetes</taxon>
        <taxon>Pseudonocardiales</taxon>
        <taxon>Pseudonocardiaceae</taxon>
        <taxon>Amycolatopsis</taxon>
    </lineage>
</organism>
<dbReference type="EMBL" id="BNAU01000005">
    <property type="protein sequence ID" value="GHF04896.1"/>
    <property type="molecule type" value="Genomic_DNA"/>
</dbReference>
<dbReference type="Proteomes" id="UP000605897">
    <property type="component" value="Unassembled WGS sequence"/>
</dbReference>
<keyword evidence="3" id="KW-1185">Reference proteome</keyword>
<comment type="caution">
    <text evidence="2">The sequence shown here is derived from an EMBL/GenBank/DDBJ whole genome shotgun (WGS) entry which is preliminary data.</text>
</comment>
<evidence type="ECO:0000313" key="3">
    <source>
        <dbReference type="Proteomes" id="UP000605897"/>
    </source>
</evidence>
<accession>A0ABQ3J6W1</accession>
<proteinExistence type="predicted"/>
<protein>
    <submittedName>
        <fullName evidence="2">Uncharacterized protein</fullName>
    </submittedName>
</protein>
<evidence type="ECO:0000256" key="1">
    <source>
        <dbReference type="SAM" id="MobiDB-lite"/>
    </source>
</evidence>